<feature type="transmembrane region" description="Helical" evidence="6">
    <location>
        <begin position="652"/>
        <end position="670"/>
    </location>
</feature>
<evidence type="ECO:0000256" key="2">
    <source>
        <dbReference type="ARBA" id="ARBA00022692"/>
    </source>
</evidence>
<keyword evidence="8" id="KW-1185">Reference proteome</keyword>
<dbReference type="InterPro" id="IPR002523">
    <property type="entry name" value="MgTranspt_CorA/ZnTranspt_ZntB"/>
</dbReference>
<dbReference type="InterPro" id="IPR045863">
    <property type="entry name" value="CorA_TM1_TM2"/>
</dbReference>
<evidence type="ECO:0000256" key="3">
    <source>
        <dbReference type="ARBA" id="ARBA00022989"/>
    </source>
</evidence>
<comment type="subcellular location">
    <subcellularLocation>
        <location evidence="1">Membrane</location>
        <topology evidence="1">Multi-pass membrane protein</topology>
    </subcellularLocation>
</comment>
<sequence>MASTHQRSVDELFRSVALSQEQYLKDLKALLETRNGHRGHVAPGSQRMERAGSNDRSPQSPNPRAAPTSGDTTPVALSRATFPSETASLQLSPVDRRPRRLTNELADRRRFTNLTNEVLDGAGWESDDDSSSFTPLPLLPQQVARSSSLPVESSWWPRVQKPLTRRSYTRPDLVHHLKSITDDKEATVAVLGEVIRQCEASTLFGSDSDSLVADNVASTYEVYDIDRNGQSTTMHDDRGTAEDEVLDPATVWETIKDVNLDDKAVGRVTLVMQAIHRLLMILTVASRVFQEPSPAILAGIHLAMSKHFDMDELFSHLVSPHGNQGKTTAYMHRAGEANPVHQSTFFIVFKYYTVVGEGLTPAPWQQYDHRPADKKAPDHINITECSSILALALEGDPVSKVPLRRGRRKGSKLGAVYDTFAPYHLLNIQCFPDHIHAENESIRKPCYYNGPYVFLNRLVAEYKDATKRYLQLNDRIEKLITPPNQFMFDVKLRDKLLFEDADFTFSRRYFWAYNSLGVINDGIKSMINAYTDTFTPEFWAGRDRTLWPHPDPDSAEGRNYLSQLGTLRQELEQVIEDLKQVFKANELVRQEIVSLREQLFSGSSVKESRRAIEQGDNIKILTGVSMLFLPLTFVTSVFGITEFTFSANDWRFPVTMVGVCVPFFLLIFVLQTRAGMRAVRRIGDFIEGNMGRWSDRSRSRHERRLQLQQQLQQAAESQAAVVGGRRRMSLRRGAKRRKASVAGLSTNGVVNGAFVPAQQRGKWWVRLRRKEETSAGQSGLIV</sequence>
<feature type="transmembrane region" description="Helical" evidence="6">
    <location>
        <begin position="618"/>
        <end position="640"/>
    </location>
</feature>
<dbReference type="Proteomes" id="UP001430848">
    <property type="component" value="Unassembled WGS sequence"/>
</dbReference>
<evidence type="ECO:0000256" key="6">
    <source>
        <dbReference type="SAM" id="Phobius"/>
    </source>
</evidence>
<accession>A0ABR1NWQ9</accession>
<comment type="caution">
    <text evidence="7">The sequence shown here is derived from an EMBL/GenBank/DDBJ whole genome shotgun (WGS) entry which is preliminary data.</text>
</comment>
<evidence type="ECO:0000313" key="7">
    <source>
        <dbReference type="EMBL" id="KAK7718262.1"/>
    </source>
</evidence>
<dbReference type="Pfam" id="PF01544">
    <property type="entry name" value="CorA"/>
    <property type="match status" value="1"/>
</dbReference>
<evidence type="ECO:0000256" key="1">
    <source>
        <dbReference type="ARBA" id="ARBA00004141"/>
    </source>
</evidence>
<feature type="region of interest" description="Disordered" evidence="5">
    <location>
        <begin position="35"/>
        <end position="101"/>
    </location>
</feature>
<evidence type="ECO:0000313" key="8">
    <source>
        <dbReference type="Proteomes" id="UP001430848"/>
    </source>
</evidence>
<evidence type="ECO:0008006" key="9">
    <source>
        <dbReference type="Google" id="ProtNLM"/>
    </source>
</evidence>
<proteinExistence type="predicted"/>
<gene>
    <name evidence="7" type="ORF">SLS63_010435</name>
</gene>
<name>A0ABR1NWQ9_DIAER</name>
<protein>
    <recommendedName>
        <fullName evidence="9">GTPase-activator protein for Ras-like GTPase containing protein</fullName>
    </recommendedName>
</protein>
<feature type="compositionally biased region" description="Polar residues" evidence="5">
    <location>
        <begin position="81"/>
        <end position="91"/>
    </location>
</feature>
<keyword evidence="3 6" id="KW-1133">Transmembrane helix</keyword>
<keyword evidence="2 6" id="KW-0812">Transmembrane</keyword>
<organism evidence="7 8">
    <name type="scientific">Diaporthe eres</name>
    <name type="common">Phomopsis oblonga</name>
    <dbReference type="NCBI Taxonomy" id="83184"/>
    <lineage>
        <taxon>Eukaryota</taxon>
        <taxon>Fungi</taxon>
        <taxon>Dikarya</taxon>
        <taxon>Ascomycota</taxon>
        <taxon>Pezizomycotina</taxon>
        <taxon>Sordariomycetes</taxon>
        <taxon>Sordariomycetidae</taxon>
        <taxon>Diaporthales</taxon>
        <taxon>Diaporthaceae</taxon>
        <taxon>Diaporthe</taxon>
        <taxon>Diaporthe eres species complex</taxon>
    </lineage>
</organism>
<evidence type="ECO:0000256" key="4">
    <source>
        <dbReference type="ARBA" id="ARBA00023136"/>
    </source>
</evidence>
<dbReference type="Gene3D" id="1.20.58.340">
    <property type="entry name" value="Magnesium transport protein CorA, transmembrane region"/>
    <property type="match status" value="1"/>
</dbReference>
<dbReference type="EMBL" id="JAKNSF020000087">
    <property type="protein sequence ID" value="KAK7718262.1"/>
    <property type="molecule type" value="Genomic_DNA"/>
</dbReference>
<dbReference type="SUPFAM" id="SSF144083">
    <property type="entry name" value="Magnesium transport protein CorA, transmembrane region"/>
    <property type="match status" value="1"/>
</dbReference>
<reference evidence="7 8" key="1">
    <citation type="submission" date="2024-02" db="EMBL/GenBank/DDBJ databases">
        <title>De novo assembly and annotation of 12 fungi associated with fruit tree decline syndrome in Ontario, Canada.</title>
        <authorList>
            <person name="Sulman M."/>
            <person name="Ellouze W."/>
            <person name="Ilyukhin E."/>
        </authorList>
    </citation>
    <scope>NUCLEOTIDE SEQUENCE [LARGE SCALE GENOMIC DNA]</scope>
    <source>
        <strain evidence="7 8">M169</strain>
    </source>
</reference>
<keyword evidence="4 6" id="KW-0472">Membrane</keyword>
<evidence type="ECO:0000256" key="5">
    <source>
        <dbReference type="SAM" id="MobiDB-lite"/>
    </source>
</evidence>